<dbReference type="Proteomes" id="UP000077202">
    <property type="component" value="Unassembled WGS sequence"/>
</dbReference>
<protein>
    <submittedName>
        <fullName evidence="2">Uncharacterized protein</fullName>
    </submittedName>
</protein>
<comment type="caution">
    <text evidence="2">The sequence shown here is derived from an EMBL/GenBank/DDBJ whole genome shotgun (WGS) entry which is preliminary data.</text>
</comment>
<feature type="region of interest" description="Disordered" evidence="1">
    <location>
        <begin position="1"/>
        <end position="52"/>
    </location>
</feature>
<name>A0A176WDE3_MARPO</name>
<accession>A0A176WDE3</accession>
<evidence type="ECO:0000313" key="3">
    <source>
        <dbReference type="Proteomes" id="UP000077202"/>
    </source>
</evidence>
<reference evidence="2" key="1">
    <citation type="submission" date="2016-03" db="EMBL/GenBank/DDBJ databases">
        <title>Mechanisms controlling the formation of the plant cell surface in tip-growing cells are functionally conserved among land plants.</title>
        <authorList>
            <person name="Honkanen S."/>
            <person name="Jones V.A."/>
            <person name="Morieri G."/>
            <person name="Champion C."/>
            <person name="Hetherington A.J."/>
            <person name="Kelly S."/>
            <person name="Saint-Marcoux D."/>
            <person name="Proust H."/>
            <person name="Prescott H."/>
            <person name="Dolan L."/>
        </authorList>
    </citation>
    <scope>NUCLEOTIDE SEQUENCE [LARGE SCALE GENOMIC DNA]</scope>
    <source>
        <tissue evidence="2">Whole gametophyte</tissue>
    </source>
</reference>
<keyword evidence="3" id="KW-1185">Reference proteome</keyword>
<proteinExistence type="predicted"/>
<evidence type="ECO:0000313" key="2">
    <source>
        <dbReference type="EMBL" id="OAE30392.1"/>
    </source>
</evidence>
<evidence type="ECO:0000256" key="1">
    <source>
        <dbReference type="SAM" id="MobiDB-lite"/>
    </source>
</evidence>
<sequence length="223" mass="24574">MAELRQSGQRKPRTQQAETSQPNRQDRRRRRYGPRRFPYQQPQPSTDADGCITVQRKNRWTPRIKHGLVATTNAGTTAPDVPTVDLDVVMTEATTVDSIPHLEGVVQEPQAHQAQATHPTRIRTRLGASSKHSLSTIESDGDPPSESLQLNTPATAEPPSYDIWGFRRVTTKSVGAAAAPSDEEHKLRGPALQQTGRRLWQQTTCYSIEATVGYGDATDDLGA</sequence>
<gene>
    <name evidence="2" type="ORF">AXG93_3612s1150</name>
</gene>
<feature type="compositionally biased region" description="Low complexity" evidence="1">
    <location>
        <begin position="35"/>
        <end position="44"/>
    </location>
</feature>
<dbReference type="AlphaFoldDB" id="A0A176WDE3"/>
<feature type="region of interest" description="Disordered" evidence="1">
    <location>
        <begin position="108"/>
        <end position="159"/>
    </location>
</feature>
<dbReference type="EMBL" id="LVLJ01001336">
    <property type="protein sequence ID" value="OAE30392.1"/>
    <property type="molecule type" value="Genomic_DNA"/>
</dbReference>
<organism evidence="2 3">
    <name type="scientific">Marchantia polymorpha subsp. ruderalis</name>
    <dbReference type="NCBI Taxonomy" id="1480154"/>
    <lineage>
        <taxon>Eukaryota</taxon>
        <taxon>Viridiplantae</taxon>
        <taxon>Streptophyta</taxon>
        <taxon>Embryophyta</taxon>
        <taxon>Marchantiophyta</taxon>
        <taxon>Marchantiopsida</taxon>
        <taxon>Marchantiidae</taxon>
        <taxon>Marchantiales</taxon>
        <taxon>Marchantiaceae</taxon>
        <taxon>Marchantia</taxon>
    </lineage>
</organism>